<dbReference type="Pfam" id="PF00849">
    <property type="entry name" value="PseudoU_synth_2"/>
    <property type="match status" value="1"/>
</dbReference>
<dbReference type="Gene3D" id="3.10.290.10">
    <property type="entry name" value="RNA-binding S4 domain"/>
    <property type="match status" value="1"/>
</dbReference>
<dbReference type="Pfam" id="PF01479">
    <property type="entry name" value="S4"/>
    <property type="match status" value="1"/>
</dbReference>
<proteinExistence type="inferred from homology"/>
<dbReference type="Gene3D" id="3.30.70.1560">
    <property type="entry name" value="Alpha-L RNA-binding motif"/>
    <property type="match status" value="1"/>
</dbReference>
<evidence type="ECO:0000313" key="6">
    <source>
        <dbReference type="EMBL" id="PWL00137.1"/>
    </source>
</evidence>
<protein>
    <recommendedName>
        <fullName evidence="4">Pseudouridine synthase</fullName>
        <ecNumber evidence="4">5.4.99.-</ecNumber>
    </recommendedName>
</protein>
<dbReference type="CDD" id="cd00165">
    <property type="entry name" value="S4"/>
    <property type="match status" value="1"/>
</dbReference>
<keyword evidence="3" id="KW-0694">RNA-binding</keyword>
<evidence type="ECO:0000256" key="3">
    <source>
        <dbReference type="PROSITE-ProRule" id="PRU00182"/>
    </source>
</evidence>
<evidence type="ECO:0000256" key="2">
    <source>
        <dbReference type="ARBA" id="ARBA00023235"/>
    </source>
</evidence>
<dbReference type="InterPro" id="IPR042092">
    <property type="entry name" value="PsdUridine_s_RsuA/RluB/E/F_cat"/>
</dbReference>
<organism evidence="6 7">
    <name type="scientific">Hallerella porci</name>
    <dbReference type="NCBI Taxonomy" id="1945871"/>
    <lineage>
        <taxon>Bacteria</taxon>
        <taxon>Pseudomonadati</taxon>
        <taxon>Fibrobacterota</taxon>
        <taxon>Fibrobacteria</taxon>
        <taxon>Fibrobacterales</taxon>
        <taxon>Fibrobacteraceae</taxon>
        <taxon>Hallerella</taxon>
    </lineage>
</organism>
<keyword evidence="7" id="KW-1185">Reference proteome</keyword>
<dbReference type="NCBIfam" id="TIGR00093">
    <property type="entry name" value="pseudouridine synthase"/>
    <property type="match status" value="1"/>
</dbReference>
<dbReference type="RefSeq" id="WP_199191887.1">
    <property type="nucleotide sequence ID" value="NZ_JAXEIU010000020.1"/>
</dbReference>
<dbReference type="EMBL" id="QGHD01000012">
    <property type="protein sequence ID" value="PWL00137.1"/>
    <property type="molecule type" value="Genomic_DNA"/>
</dbReference>
<dbReference type="InterPro" id="IPR020094">
    <property type="entry name" value="TruA/RsuA/RluB/E/F_N"/>
</dbReference>
<dbReference type="SUPFAM" id="SSF55174">
    <property type="entry name" value="Alpha-L RNA-binding motif"/>
    <property type="match status" value="1"/>
</dbReference>
<accession>A0ABX5LLU6</accession>
<evidence type="ECO:0000256" key="4">
    <source>
        <dbReference type="RuleBase" id="RU003887"/>
    </source>
</evidence>
<comment type="similarity">
    <text evidence="1 4">Belongs to the pseudouridine synthase RsuA family.</text>
</comment>
<dbReference type="SUPFAM" id="SSF55120">
    <property type="entry name" value="Pseudouridine synthase"/>
    <property type="match status" value="1"/>
</dbReference>
<dbReference type="InterPro" id="IPR000748">
    <property type="entry name" value="PsdUridine_synth_RsuA/RluB/E/F"/>
</dbReference>
<dbReference type="SMART" id="SM00363">
    <property type="entry name" value="S4"/>
    <property type="match status" value="1"/>
</dbReference>
<dbReference type="InterPro" id="IPR006145">
    <property type="entry name" value="PsdUridine_synth_RsuA/RluA"/>
</dbReference>
<dbReference type="PANTHER" id="PTHR47683:SF2">
    <property type="entry name" value="RNA-BINDING S4 DOMAIN-CONTAINING PROTEIN"/>
    <property type="match status" value="1"/>
</dbReference>
<reference evidence="6 7" key="1">
    <citation type="submission" date="2018-05" db="EMBL/GenBank/DDBJ databases">
        <title>Animal gut microbial communities from fecal samples from Wisconsin, USA.</title>
        <authorList>
            <person name="Neumann A."/>
        </authorList>
    </citation>
    <scope>NUCLEOTIDE SEQUENCE [LARGE SCALE GENOMIC DNA]</scope>
    <source>
        <strain evidence="6 7">UWS4</strain>
    </source>
</reference>
<feature type="domain" description="RNA-binding S4" evidence="5">
    <location>
        <begin position="5"/>
        <end position="66"/>
    </location>
</feature>
<dbReference type="EC" id="5.4.99.-" evidence="4"/>
<dbReference type="InterPro" id="IPR050343">
    <property type="entry name" value="RsuA_PseudoU_synthase"/>
</dbReference>
<dbReference type="InterPro" id="IPR002942">
    <property type="entry name" value="S4_RNA-bd"/>
</dbReference>
<dbReference type="InterPro" id="IPR020103">
    <property type="entry name" value="PsdUridine_synth_cat_dom_sf"/>
</dbReference>
<evidence type="ECO:0000256" key="1">
    <source>
        <dbReference type="ARBA" id="ARBA00008348"/>
    </source>
</evidence>
<name>A0ABX5LLU6_9BACT</name>
<dbReference type="InterPro" id="IPR036986">
    <property type="entry name" value="S4_RNA-bd_sf"/>
</dbReference>
<keyword evidence="2 4" id="KW-0413">Isomerase</keyword>
<dbReference type="Proteomes" id="UP000245523">
    <property type="component" value="Unassembled WGS sequence"/>
</dbReference>
<comment type="caution">
    <text evidence="6">The sequence shown here is derived from an EMBL/GenBank/DDBJ whole genome shotgun (WGS) entry which is preliminary data.</text>
</comment>
<sequence>MEKFFGIARVLNKRGYCSRSQAEALVRNGRVSLNGKIVRNPETPTAKNAKIAVDGKLVLETAFVYFAMNKPRGIVTTASDEKGRKTVMDLLEGKMQQHVFPIGRLDKASEGLLLFTNDTAFADKILAPETHFEKEYHVCISREPTEEELTQMQKGVLVPPRIFGNSPEKMRMEKVRILRRGEKNCWIAVILHEGKNREIRRILQTFEIEVLRLIRVRIGNWTLGDLRPGEIRKMDKI</sequence>
<dbReference type="PROSITE" id="PS50889">
    <property type="entry name" value="S4"/>
    <property type="match status" value="1"/>
</dbReference>
<dbReference type="PROSITE" id="PS01149">
    <property type="entry name" value="PSI_RSU"/>
    <property type="match status" value="1"/>
</dbReference>
<dbReference type="PANTHER" id="PTHR47683">
    <property type="entry name" value="PSEUDOURIDINE SYNTHASE FAMILY PROTEIN-RELATED"/>
    <property type="match status" value="1"/>
</dbReference>
<dbReference type="InterPro" id="IPR018496">
    <property type="entry name" value="PsdUridine_synth_RsuA/RluB_CS"/>
</dbReference>
<dbReference type="CDD" id="cd02870">
    <property type="entry name" value="PseudoU_synth_RsuA_like"/>
    <property type="match status" value="1"/>
</dbReference>
<evidence type="ECO:0000259" key="5">
    <source>
        <dbReference type="SMART" id="SM00363"/>
    </source>
</evidence>
<gene>
    <name evidence="6" type="ORF">B0H50_1127</name>
</gene>
<evidence type="ECO:0000313" key="7">
    <source>
        <dbReference type="Proteomes" id="UP000245523"/>
    </source>
</evidence>
<dbReference type="Gene3D" id="3.30.70.580">
    <property type="entry name" value="Pseudouridine synthase I, catalytic domain, N-terminal subdomain"/>
    <property type="match status" value="1"/>
</dbReference>